<evidence type="ECO:0000313" key="1">
    <source>
        <dbReference type="EMBL" id="PLB42540.1"/>
    </source>
</evidence>
<keyword evidence="2" id="KW-1185">Reference proteome</keyword>
<dbReference type="STRING" id="41067.A0A2I2FPI6"/>
<dbReference type="OrthoDB" id="2963168at2759"/>
<dbReference type="Gene3D" id="3.30.420.40">
    <property type="match status" value="1"/>
</dbReference>
<dbReference type="PRINTS" id="PR00301">
    <property type="entry name" value="HEATSHOCK70"/>
</dbReference>
<dbReference type="AlphaFoldDB" id="A0A2I2FPI6"/>
<proteinExistence type="predicted"/>
<dbReference type="PANTHER" id="PTHR14187">
    <property type="entry name" value="ALPHA KINASE/ELONGATION FACTOR 2 KINASE"/>
    <property type="match status" value="1"/>
</dbReference>
<evidence type="ECO:0000313" key="2">
    <source>
        <dbReference type="Proteomes" id="UP000234585"/>
    </source>
</evidence>
<dbReference type="Proteomes" id="UP000234585">
    <property type="component" value="Unassembled WGS sequence"/>
</dbReference>
<dbReference type="SUPFAM" id="SSF53067">
    <property type="entry name" value="Actin-like ATPase domain"/>
    <property type="match status" value="2"/>
</dbReference>
<protein>
    <submittedName>
        <fullName evidence="1">Actin-like ATPase domain-containing protein</fullName>
    </submittedName>
</protein>
<organism evidence="1 2">
    <name type="scientific">Aspergillus candidus</name>
    <dbReference type="NCBI Taxonomy" id="41067"/>
    <lineage>
        <taxon>Eukaryota</taxon>
        <taxon>Fungi</taxon>
        <taxon>Dikarya</taxon>
        <taxon>Ascomycota</taxon>
        <taxon>Pezizomycotina</taxon>
        <taxon>Eurotiomycetes</taxon>
        <taxon>Eurotiomycetidae</taxon>
        <taxon>Eurotiales</taxon>
        <taxon>Aspergillaceae</taxon>
        <taxon>Aspergillus</taxon>
        <taxon>Aspergillus subgen. Circumdati</taxon>
    </lineage>
</organism>
<dbReference type="GeneID" id="36524241"/>
<dbReference type="EMBL" id="KZ559117">
    <property type="protein sequence ID" value="PLB42540.1"/>
    <property type="molecule type" value="Genomic_DNA"/>
</dbReference>
<name>A0A2I2FPI6_ASPCN</name>
<dbReference type="RefSeq" id="XP_024676552.1">
    <property type="nucleotide sequence ID" value="XM_024817081.1"/>
</dbReference>
<accession>A0A2I2FPI6</accession>
<dbReference type="CDD" id="cd10170">
    <property type="entry name" value="ASKHA_NBD_HSP70"/>
    <property type="match status" value="1"/>
</dbReference>
<reference evidence="1 2" key="1">
    <citation type="submission" date="2017-12" db="EMBL/GenBank/DDBJ databases">
        <authorList>
            <consortium name="DOE Joint Genome Institute"/>
            <person name="Haridas S."/>
            <person name="Kjaerbolling I."/>
            <person name="Vesth T.C."/>
            <person name="Frisvad J.C."/>
            <person name="Nybo J.L."/>
            <person name="Theobald S."/>
            <person name="Kuo A."/>
            <person name="Bowyer P."/>
            <person name="Matsuda Y."/>
            <person name="Mondo S."/>
            <person name="Lyhne E.K."/>
            <person name="Kogle M.E."/>
            <person name="Clum A."/>
            <person name="Lipzen A."/>
            <person name="Salamov A."/>
            <person name="Ngan C.Y."/>
            <person name="Daum C."/>
            <person name="Chiniquy J."/>
            <person name="Barry K."/>
            <person name="LaButti K."/>
            <person name="Simmons B.A."/>
            <person name="Magnuson J.K."/>
            <person name="Mortensen U.H."/>
            <person name="Larsen T.O."/>
            <person name="Grigoriev I.V."/>
            <person name="Baker S.E."/>
            <person name="Andersen M.R."/>
            <person name="Nordberg H.P."/>
            <person name="Cantor M.N."/>
            <person name="Hua S.X."/>
        </authorList>
    </citation>
    <scope>NUCLEOTIDE SEQUENCE [LARGE SCALE GENOMIC DNA]</scope>
    <source>
        <strain evidence="1 2">CBS 102.13</strain>
    </source>
</reference>
<dbReference type="InterPro" id="IPR043129">
    <property type="entry name" value="ATPase_NBD"/>
</dbReference>
<sequence>MPRLIIGLDFGTTFSGISWTLESSRDIEVISTWPKSGNKTPGKVPTTLAYQENRTLWGYQTASLPPDTVFHGFKLLLDSTQHDQYQPAIRSQSLLKKYDKTAVDVAGDYLKCLVAHSKTVLQRRLGAAFECMELHYVLTVPAVWSDKAKDATRVAGVKAGIPVSDITMISEPDSAAMYCLDTLQPKAIKDLISYRVSKLYPLVLKEETQGTAEGGICGSACLDSRFDELLQGHLGDTYAEIPSISLDTARSYWDNDIKPSFGTRLYDDFDDNDGSDITAKDDGEDDDGDSATVVPYIVPLPGVKDDQAIFLKNNFLYLDWNQIQEIFDPVVSDVEKLVRGQVESVAKNGKTAKAILLVGGFGSSEYLFRRLKKAFPNMLVMQPPNAWTAVVRGAVSHGVGSNPVSERIARRHYGIRVSIQYDPSRHHESTRYWDSLREEWIVNDAMEWYIQKGSAISEDSPISLAWSSDFAVDRKSKRTDLSLYVDHQDDAPGFLSSNTFKVCTVNVDLGQIPSKLFEIRTNSKGKSYYIVKYDIRMTPKSASILFELVFNGATYGSLRAKY</sequence>
<gene>
    <name evidence="1" type="ORF">BDW47DRAFT_130360</name>
</gene>
<dbReference type="PANTHER" id="PTHR14187:SF82">
    <property type="entry name" value="FAMILY CHAPERONE, PUTATIVE (AFU_ORTHOLOGUE AFUA_7G08575)-RELATED"/>
    <property type="match status" value="1"/>
</dbReference>